<dbReference type="AlphaFoldDB" id="A0AAN8NP55"/>
<feature type="transmembrane region" description="Helical" evidence="6">
    <location>
        <begin position="109"/>
        <end position="130"/>
    </location>
</feature>
<dbReference type="PANTHER" id="PTHR21324:SF2">
    <property type="entry name" value="EG:22E5.9 PROTEIN"/>
    <property type="match status" value="1"/>
</dbReference>
<evidence type="ECO:0000259" key="7">
    <source>
        <dbReference type="Pfam" id="PF10277"/>
    </source>
</evidence>
<evidence type="ECO:0000256" key="6">
    <source>
        <dbReference type="SAM" id="Phobius"/>
    </source>
</evidence>
<evidence type="ECO:0000256" key="3">
    <source>
        <dbReference type="ARBA" id="ARBA00022989"/>
    </source>
</evidence>
<dbReference type="GO" id="GO:0012505">
    <property type="term" value="C:endomembrane system"/>
    <property type="evidence" value="ECO:0007669"/>
    <property type="project" value="UniProtKB-SubCell"/>
</dbReference>
<feature type="transmembrane region" description="Helical" evidence="6">
    <location>
        <begin position="208"/>
        <end position="229"/>
    </location>
</feature>
<feature type="transmembrane region" description="Helical" evidence="6">
    <location>
        <begin position="67"/>
        <end position="88"/>
    </location>
</feature>
<evidence type="ECO:0000313" key="9">
    <source>
        <dbReference type="Proteomes" id="UP001313282"/>
    </source>
</evidence>
<dbReference type="EMBL" id="JAVHNR010000008">
    <property type="protein sequence ID" value="KAK6334719.1"/>
    <property type="molecule type" value="Genomic_DNA"/>
</dbReference>
<accession>A0AAN8NP55</accession>
<keyword evidence="3 6" id="KW-1133">Transmembrane helix</keyword>
<dbReference type="InterPro" id="IPR019402">
    <property type="entry name" value="CWH43_N"/>
</dbReference>
<dbReference type="Pfam" id="PF10277">
    <property type="entry name" value="Frag1"/>
    <property type="match status" value="1"/>
</dbReference>
<keyword evidence="4 6" id="KW-0472">Membrane</keyword>
<feature type="compositionally biased region" description="Polar residues" evidence="5">
    <location>
        <begin position="251"/>
        <end position="270"/>
    </location>
</feature>
<feature type="transmembrane region" description="Helical" evidence="6">
    <location>
        <begin position="184"/>
        <end position="202"/>
    </location>
</feature>
<feature type="transmembrane region" description="Helical" evidence="6">
    <location>
        <begin position="17"/>
        <end position="41"/>
    </location>
</feature>
<feature type="transmembrane region" description="Helical" evidence="6">
    <location>
        <begin position="142"/>
        <end position="163"/>
    </location>
</feature>
<gene>
    <name evidence="8" type="ORF">TWF718_010166</name>
</gene>
<proteinExistence type="predicted"/>
<sequence>MPSTTEARIAFRKYFSWYWFPTIGSIVWIGTLLSLLITWFATGSPLYGGMGRRGQYIPYISNIGADFLKPLFITGSCITAICFVLSLFGARWLRHRGRILPNTSTRQKILSIVSIVGAIIGGLGLILLAIFDTHRYSVLHRIFLAVFCGGVLVSALGTVLEYWGLERNYSKTSRALTISMWTKLVFFFIELGLAVAFGVLMTNRINNAAAVVEWVLGILFTGYLLSFNLDLIPATRSRTGQFKDMELARPVSTSEEPMTARSTPSEAVVG</sequence>
<dbReference type="Proteomes" id="UP001313282">
    <property type="component" value="Unassembled WGS sequence"/>
</dbReference>
<comment type="subcellular location">
    <subcellularLocation>
        <location evidence="1">Endomembrane system</location>
        <topology evidence="1">Multi-pass membrane protein</topology>
    </subcellularLocation>
</comment>
<dbReference type="PANTHER" id="PTHR21324">
    <property type="entry name" value="FASTING-INDUCIBLE INTEGRAL MEMBRANE PROTEIN TM6P1-RELATED"/>
    <property type="match status" value="1"/>
</dbReference>
<comment type="caution">
    <text evidence="8">The sequence shown here is derived from an EMBL/GenBank/DDBJ whole genome shotgun (WGS) entry which is preliminary data.</text>
</comment>
<evidence type="ECO:0000256" key="1">
    <source>
        <dbReference type="ARBA" id="ARBA00004127"/>
    </source>
</evidence>
<protein>
    <recommendedName>
        <fullName evidence="7">CWH43-like N-terminal domain-containing protein</fullName>
    </recommendedName>
</protein>
<feature type="region of interest" description="Disordered" evidence="5">
    <location>
        <begin position="248"/>
        <end position="270"/>
    </location>
</feature>
<organism evidence="8 9">
    <name type="scientific">Orbilia javanica</name>
    <dbReference type="NCBI Taxonomy" id="47235"/>
    <lineage>
        <taxon>Eukaryota</taxon>
        <taxon>Fungi</taxon>
        <taxon>Dikarya</taxon>
        <taxon>Ascomycota</taxon>
        <taxon>Pezizomycotina</taxon>
        <taxon>Orbiliomycetes</taxon>
        <taxon>Orbiliales</taxon>
        <taxon>Orbiliaceae</taxon>
        <taxon>Orbilia</taxon>
    </lineage>
</organism>
<evidence type="ECO:0000313" key="8">
    <source>
        <dbReference type="EMBL" id="KAK6334719.1"/>
    </source>
</evidence>
<keyword evidence="2 6" id="KW-0812">Transmembrane</keyword>
<name>A0AAN8NP55_9PEZI</name>
<dbReference type="GO" id="GO:0005886">
    <property type="term" value="C:plasma membrane"/>
    <property type="evidence" value="ECO:0007669"/>
    <property type="project" value="TreeGrafter"/>
</dbReference>
<evidence type="ECO:0000256" key="2">
    <source>
        <dbReference type="ARBA" id="ARBA00022692"/>
    </source>
</evidence>
<dbReference type="InterPro" id="IPR050911">
    <property type="entry name" value="DRAM/TMEM150_Autophagy_Mod"/>
</dbReference>
<evidence type="ECO:0000256" key="4">
    <source>
        <dbReference type="ARBA" id="ARBA00023136"/>
    </source>
</evidence>
<feature type="domain" description="CWH43-like N-terminal" evidence="7">
    <location>
        <begin position="16"/>
        <end position="233"/>
    </location>
</feature>
<keyword evidence="9" id="KW-1185">Reference proteome</keyword>
<evidence type="ECO:0000256" key="5">
    <source>
        <dbReference type="SAM" id="MobiDB-lite"/>
    </source>
</evidence>
<reference evidence="8 9" key="1">
    <citation type="submission" date="2019-10" db="EMBL/GenBank/DDBJ databases">
        <authorList>
            <person name="Palmer J.M."/>
        </authorList>
    </citation>
    <scope>NUCLEOTIDE SEQUENCE [LARGE SCALE GENOMIC DNA]</scope>
    <source>
        <strain evidence="8 9">TWF718</strain>
    </source>
</reference>